<dbReference type="Gene3D" id="3.20.20.150">
    <property type="entry name" value="Divalent-metal-dependent TIM barrel enzymes"/>
    <property type="match status" value="1"/>
</dbReference>
<dbReference type="SUPFAM" id="SSF51658">
    <property type="entry name" value="Xylose isomerase-like"/>
    <property type="match status" value="1"/>
</dbReference>
<dbReference type="InterPro" id="IPR036237">
    <property type="entry name" value="Xyl_isomerase-like_sf"/>
</dbReference>
<keyword evidence="3" id="KW-1185">Reference proteome</keyword>
<dbReference type="Pfam" id="PF01261">
    <property type="entry name" value="AP_endonuc_2"/>
    <property type="match status" value="1"/>
</dbReference>
<evidence type="ECO:0000313" key="3">
    <source>
        <dbReference type="Proteomes" id="UP000536604"/>
    </source>
</evidence>
<evidence type="ECO:0000259" key="1">
    <source>
        <dbReference type="Pfam" id="PF01261"/>
    </source>
</evidence>
<proteinExistence type="predicted"/>
<organism evidence="2 3">
    <name type="scientific">Nocardiopsis algeriensis</name>
    <dbReference type="NCBI Taxonomy" id="1478215"/>
    <lineage>
        <taxon>Bacteria</taxon>
        <taxon>Bacillati</taxon>
        <taxon>Actinomycetota</taxon>
        <taxon>Actinomycetes</taxon>
        <taxon>Streptosporangiales</taxon>
        <taxon>Nocardiopsidaceae</taxon>
        <taxon>Nocardiopsis</taxon>
    </lineage>
</organism>
<name>A0A841IRP9_9ACTN</name>
<dbReference type="AlphaFoldDB" id="A0A841IRP9"/>
<dbReference type="InterPro" id="IPR050312">
    <property type="entry name" value="IolE/XylAMocC-like"/>
</dbReference>
<dbReference type="PANTHER" id="PTHR12110">
    <property type="entry name" value="HYDROXYPYRUVATE ISOMERASE"/>
    <property type="match status" value="1"/>
</dbReference>
<protein>
    <submittedName>
        <fullName evidence="2">Sugar phosphate isomerase/epimerase</fullName>
    </submittedName>
</protein>
<accession>A0A841IRP9</accession>
<comment type="caution">
    <text evidence="2">The sequence shown here is derived from an EMBL/GenBank/DDBJ whole genome shotgun (WGS) entry which is preliminary data.</text>
</comment>
<keyword evidence="2" id="KW-0413">Isomerase</keyword>
<dbReference type="EMBL" id="JACHJO010000005">
    <property type="protein sequence ID" value="MBB6119936.1"/>
    <property type="molecule type" value="Genomic_DNA"/>
</dbReference>
<dbReference type="Proteomes" id="UP000536604">
    <property type="component" value="Unassembled WGS sequence"/>
</dbReference>
<dbReference type="RefSeq" id="WP_343064966.1">
    <property type="nucleotide sequence ID" value="NZ_JACHJO010000005.1"/>
</dbReference>
<dbReference type="GO" id="GO:0016853">
    <property type="term" value="F:isomerase activity"/>
    <property type="evidence" value="ECO:0007669"/>
    <property type="project" value="UniProtKB-KW"/>
</dbReference>
<reference evidence="2 3" key="1">
    <citation type="submission" date="2020-08" db="EMBL/GenBank/DDBJ databases">
        <title>Genomic Encyclopedia of Type Strains, Phase III (KMG-III): the genomes of soil and plant-associated and newly described type strains.</title>
        <authorList>
            <person name="Whitman W."/>
        </authorList>
    </citation>
    <scope>NUCLEOTIDE SEQUENCE [LARGE SCALE GENOMIC DNA]</scope>
    <source>
        <strain evidence="2 3">CECT 8712</strain>
    </source>
</reference>
<sequence length="302" mass="32300">MTTSLVPTPVDVPCGLAAAVPTPPPGDERLARLSLNQATVKPRSLVQAVDSVLRAGLPSIGLWREHVAETGLERAARLVRSSGLRVSSYCRGGFLTGRDTRAALDDNRRALDEAAALGAPVLVMVLGGLPEGDRDLDGARERAFGALEELVPHAAAVGVRLGLEPLHPLFCADRAVLSTLGQALDVAERFEAEHVGVVVDTYHVWWDPQVREQIARAGRGGRITSFQVCDWVLPLPSDALLGRGMPGDGCIDLRALRRAVDGAGYTGDIEVEVFNAEVWAADPDDVVATMARRHVQHVLERG</sequence>
<dbReference type="PANTHER" id="PTHR12110:SF52">
    <property type="entry name" value="XYLOSE ISOMERASE"/>
    <property type="match status" value="1"/>
</dbReference>
<dbReference type="InterPro" id="IPR013022">
    <property type="entry name" value="Xyl_isomerase-like_TIM-brl"/>
</dbReference>
<feature type="domain" description="Xylose isomerase-like TIM barrel" evidence="1">
    <location>
        <begin position="54"/>
        <end position="282"/>
    </location>
</feature>
<gene>
    <name evidence="2" type="ORF">FHS13_001887</name>
</gene>
<evidence type="ECO:0000313" key="2">
    <source>
        <dbReference type="EMBL" id="MBB6119936.1"/>
    </source>
</evidence>